<proteinExistence type="inferred from homology"/>
<dbReference type="InterPro" id="IPR020904">
    <property type="entry name" value="Sc_DH/Rdtase_CS"/>
</dbReference>
<comment type="similarity">
    <text evidence="1">Belongs to the short-chain dehydrogenases/reductases (SDR) family.</text>
</comment>
<dbReference type="STRING" id="194439.CT0169"/>
<dbReference type="Proteomes" id="UP000001007">
    <property type="component" value="Chromosome"/>
</dbReference>
<dbReference type="PROSITE" id="PS00061">
    <property type="entry name" value="ADH_SHORT"/>
    <property type="match status" value="1"/>
</dbReference>
<dbReference type="InterPro" id="IPR036291">
    <property type="entry name" value="NAD(P)-bd_dom_sf"/>
</dbReference>
<gene>
    <name evidence="3" type="ordered locus">CT0169</name>
</gene>
<dbReference type="PANTHER" id="PTHR44196">
    <property type="entry name" value="DEHYDROGENASE/REDUCTASE SDR FAMILY MEMBER 7B"/>
    <property type="match status" value="1"/>
</dbReference>
<dbReference type="PANTHER" id="PTHR44196:SF1">
    <property type="entry name" value="DEHYDROGENASE_REDUCTASE SDR FAMILY MEMBER 7B"/>
    <property type="match status" value="1"/>
</dbReference>
<reference evidence="3 4" key="1">
    <citation type="journal article" date="2002" name="Proc. Natl. Acad. Sci. U.S.A.">
        <title>The complete genome sequence of Chlorobium tepidum TLS, a photosynthetic, anaerobic, green-sulfur bacterium.</title>
        <authorList>
            <person name="Eisen J.A."/>
            <person name="Nelson K.E."/>
            <person name="Paulsen I.T."/>
            <person name="Heidelberg J.F."/>
            <person name="Wu M."/>
            <person name="Dodson R.J."/>
            <person name="Deboy R."/>
            <person name="Gwinn M.L."/>
            <person name="Nelson W.C."/>
            <person name="Haft D.H."/>
            <person name="Hickey E.K."/>
            <person name="Peterson J.D."/>
            <person name="Durkin A.S."/>
            <person name="Kolonay J.L."/>
            <person name="Yang F."/>
            <person name="Holt I."/>
            <person name="Umayam L.A."/>
            <person name="Mason T."/>
            <person name="Brenner M."/>
            <person name="Shea T.P."/>
            <person name="Parksey D."/>
            <person name="Nierman W.C."/>
            <person name="Feldblyum T.V."/>
            <person name="Hansen C.L."/>
            <person name="Craven M.B."/>
            <person name="Radune D."/>
            <person name="Vamathevan J."/>
            <person name="Khouri H."/>
            <person name="White O."/>
            <person name="Gruber T.M."/>
            <person name="Ketchum K.A."/>
            <person name="Venter J.C."/>
            <person name="Tettelin H."/>
            <person name="Bryant D.A."/>
            <person name="Fraser C.M."/>
        </authorList>
    </citation>
    <scope>NUCLEOTIDE SEQUENCE [LARGE SCALE GENOMIC DNA]</scope>
    <source>
        <strain evidence="4">ATCC 49652 / DSM 12025 / NBRC 103806 / TLS</strain>
    </source>
</reference>
<sequence>MQNILIIGATSAIAEATAQQFAAKGHRFYLLARNEERLKTIASDLLVRGASAVETALFDANDTVNHRTVLEKAKATIGSFDIVLIAHGTLGNQKECETNPELALKELQTNALSTISLLTHTANTMEQQHHGTIAVISSVAGDRGRPSNYVYGTAKAAVTTFCEGLRARLHKSGVHVLTIKPGMVETPMTEGISAPDMLLAKPEQIASDIVNAIEKKKDVLYTPWFWKYIMMAIIHIPNTIFKKSSL</sequence>
<dbReference type="OrthoDB" id="335726at2"/>
<keyword evidence="4" id="KW-1185">Reference proteome</keyword>
<dbReference type="PRINTS" id="PR00081">
    <property type="entry name" value="GDHRDH"/>
</dbReference>
<dbReference type="GO" id="GO:0016020">
    <property type="term" value="C:membrane"/>
    <property type="evidence" value="ECO:0007669"/>
    <property type="project" value="TreeGrafter"/>
</dbReference>
<evidence type="ECO:0000313" key="4">
    <source>
        <dbReference type="Proteomes" id="UP000001007"/>
    </source>
</evidence>
<dbReference type="Gene3D" id="3.40.50.720">
    <property type="entry name" value="NAD(P)-binding Rossmann-like Domain"/>
    <property type="match status" value="1"/>
</dbReference>
<dbReference type="Pfam" id="PF00106">
    <property type="entry name" value="adh_short"/>
    <property type="match status" value="1"/>
</dbReference>
<dbReference type="InterPro" id="IPR002347">
    <property type="entry name" value="SDR_fam"/>
</dbReference>
<accession>Q8KG01</accession>
<name>Q8KG01_CHLTE</name>
<evidence type="ECO:0000256" key="2">
    <source>
        <dbReference type="ARBA" id="ARBA00023002"/>
    </source>
</evidence>
<keyword evidence="2" id="KW-0560">Oxidoreductase</keyword>
<dbReference type="EMBL" id="AE006470">
    <property type="protein sequence ID" value="AAM71417.1"/>
    <property type="molecule type" value="Genomic_DNA"/>
</dbReference>
<organism evidence="3 4">
    <name type="scientific">Chlorobaculum tepidum (strain ATCC 49652 / DSM 12025 / NBRC 103806 / TLS)</name>
    <name type="common">Chlorobium tepidum</name>
    <dbReference type="NCBI Taxonomy" id="194439"/>
    <lineage>
        <taxon>Bacteria</taxon>
        <taxon>Pseudomonadati</taxon>
        <taxon>Chlorobiota</taxon>
        <taxon>Chlorobiia</taxon>
        <taxon>Chlorobiales</taxon>
        <taxon>Chlorobiaceae</taxon>
        <taxon>Chlorobaculum</taxon>
    </lineage>
</organism>
<dbReference type="GO" id="GO:0016491">
    <property type="term" value="F:oxidoreductase activity"/>
    <property type="evidence" value="ECO:0007669"/>
    <property type="project" value="UniProtKB-KW"/>
</dbReference>
<dbReference type="PATRIC" id="fig|194439.7.peg.165"/>
<dbReference type="EnsemblBacteria" id="AAM71417">
    <property type="protein sequence ID" value="AAM71417"/>
    <property type="gene ID" value="CT0169"/>
</dbReference>
<dbReference type="HOGENOM" id="CLU_010194_2_1_10"/>
<dbReference type="RefSeq" id="WP_010931863.1">
    <property type="nucleotide sequence ID" value="NC_002932.3"/>
</dbReference>
<dbReference type="NCBIfam" id="NF005489">
    <property type="entry name" value="PRK07102.1"/>
    <property type="match status" value="1"/>
</dbReference>
<dbReference type="SUPFAM" id="SSF51735">
    <property type="entry name" value="NAD(P)-binding Rossmann-fold domains"/>
    <property type="match status" value="1"/>
</dbReference>
<dbReference type="eggNOG" id="COG0300">
    <property type="taxonomic scope" value="Bacteria"/>
</dbReference>
<evidence type="ECO:0000313" key="3">
    <source>
        <dbReference type="EMBL" id="AAM71417.1"/>
    </source>
</evidence>
<dbReference type="AlphaFoldDB" id="Q8KG01"/>
<dbReference type="KEGG" id="cte:CT0169"/>
<evidence type="ECO:0000256" key="1">
    <source>
        <dbReference type="ARBA" id="ARBA00006484"/>
    </source>
</evidence>
<protein>
    <submittedName>
        <fullName evidence="3">Oxidoreductase, short-chain dehydrogenase/reductase family</fullName>
    </submittedName>
</protein>